<comment type="caution">
    <text evidence="16">The sequence shown here is derived from an EMBL/GenBank/DDBJ whole genome shotgun (WGS) entry which is preliminary data.</text>
</comment>
<gene>
    <name evidence="16" type="ORF">WJX75_006419</name>
</gene>
<evidence type="ECO:0000256" key="12">
    <source>
        <dbReference type="ARBA" id="ARBA00045891"/>
    </source>
</evidence>
<dbReference type="Proteomes" id="UP001491310">
    <property type="component" value="Unassembled WGS sequence"/>
</dbReference>
<proteinExistence type="inferred from homology"/>
<keyword evidence="8 13" id="KW-0653">Protein transport</keyword>
<evidence type="ECO:0000256" key="7">
    <source>
        <dbReference type="ARBA" id="ARBA00022807"/>
    </source>
</evidence>
<dbReference type="EMBL" id="JALJOT010000004">
    <property type="protein sequence ID" value="KAK9915953.1"/>
    <property type="molecule type" value="Genomic_DNA"/>
</dbReference>
<dbReference type="PANTHER" id="PTHR22624">
    <property type="entry name" value="CYSTEINE PROTEASE ATG4"/>
    <property type="match status" value="1"/>
</dbReference>
<dbReference type="InterPro" id="IPR038765">
    <property type="entry name" value="Papain-like_cys_pep_sf"/>
</dbReference>
<feature type="domain" description="Peptidase C54 catalytic" evidence="15">
    <location>
        <begin position="56"/>
        <end position="339"/>
    </location>
</feature>
<keyword evidence="5 13" id="KW-0645">Protease</keyword>
<evidence type="ECO:0000313" key="16">
    <source>
        <dbReference type="EMBL" id="KAK9915953.1"/>
    </source>
</evidence>
<sequence length="397" mass="42535">MAQVLGLRRLQDYIQGTTSLLTTSAPVWILGVQYHDTSSADADQEGAGLKQEVLNAILSDLMSRIWMTYRRNFPPIGGSGITSDVGWGCTLRSGQMLLAQALVHHLVGRQWRRKLEASYPEEVAQMLQWFGDQASEQRPFSIHNMCATGQLHGVKAGDWLGPSGLCHTLADMVNKVQPGGLQCRVVATFGGGAPVLCTSRLATVFDESADASGGEVGSSGSEGSGPSGQGLLLLIPLMLGLNGKINPRYCAQLQQVLTWPQSTGIVGGRPSSSLYFIGFQDQHVLYLDPHEVQEVASEAAGLDTYFCSSLRLMPLANIDPSLAIGFYCSSMIDFEELCGRLRQLEAEAGCAPLVCMTDEDAGEPSWPAEEVLSDEGIPSDADSPGPPTGGAKDWEML</sequence>
<evidence type="ECO:0000256" key="6">
    <source>
        <dbReference type="ARBA" id="ARBA00022801"/>
    </source>
</evidence>
<dbReference type="PANTHER" id="PTHR22624:SF49">
    <property type="entry name" value="CYSTEINE PROTEASE"/>
    <property type="match status" value="1"/>
</dbReference>
<comment type="subcellular location">
    <subcellularLocation>
        <location evidence="1 13">Cytoplasm</location>
    </subcellularLocation>
</comment>
<reference evidence="16 17" key="1">
    <citation type="journal article" date="2024" name="Nat. Commun.">
        <title>Phylogenomics reveals the evolutionary origins of lichenization in chlorophyte algae.</title>
        <authorList>
            <person name="Puginier C."/>
            <person name="Libourel C."/>
            <person name="Otte J."/>
            <person name="Skaloud P."/>
            <person name="Haon M."/>
            <person name="Grisel S."/>
            <person name="Petersen M."/>
            <person name="Berrin J.G."/>
            <person name="Delaux P.M."/>
            <person name="Dal Grande F."/>
            <person name="Keller J."/>
        </authorList>
    </citation>
    <scope>NUCLEOTIDE SEQUENCE [LARGE SCALE GENOMIC DNA]</scope>
    <source>
        <strain evidence="16 17">SAG 216-7</strain>
    </source>
</reference>
<comment type="catalytic activity">
    <reaction evidence="10">
        <text>[protein]-C-terminal L-amino acid-glycyl-phosphatidylethanolamide + H2O = [protein]-C-terminal L-amino acid-glycine + a 1,2-diacyl-sn-glycero-3-phosphoethanolamine</text>
        <dbReference type="Rhea" id="RHEA:67548"/>
        <dbReference type="Rhea" id="RHEA-COMP:17323"/>
        <dbReference type="Rhea" id="RHEA-COMP:17324"/>
        <dbReference type="ChEBI" id="CHEBI:15377"/>
        <dbReference type="ChEBI" id="CHEBI:64612"/>
        <dbReference type="ChEBI" id="CHEBI:172940"/>
        <dbReference type="ChEBI" id="CHEBI:172941"/>
    </reaction>
    <physiologicalReaction direction="left-to-right" evidence="10">
        <dbReference type="Rhea" id="RHEA:67549"/>
    </physiologicalReaction>
</comment>
<keyword evidence="3" id="KW-0813">Transport</keyword>
<accession>A0ABR2YVX6</accession>
<evidence type="ECO:0000256" key="5">
    <source>
        <dbReference type="ARBA" id="ARBA00022670"/>
    </source>
</evidence>
<evidence type="ECO:0000256" key="2">
    <source>
        <dbReference type="ARBA" id="ARBA00010958"/>
    </source>
</evidence>
<evidence type="ECO:0000259" key="15">
    <source>
        <dbReference type="Pfam" id="PF03416"/>
    </source>
</evidence>
<keyword evidence="4 13" id="KW-0963">Cytoplasm</keyword>
<evidence type="ECO:0000256" key="1">
    <source>
        <dbReference type="ARBA" id="ARBA00004496"/>
    </source>
</evidence>
<dbReference type="InterPro" id="IPR046792">
    <property type="entry name" value="Peptidase_C54_cat"/>
</dbReference>
<protein>
    <recommendedName>
        <fullName evidence="13">Cysteine protease</fullName>
        <ecNumber evidence="13">3.4.22.-</ecNumber>
    </recommendedName>
</protein>
<evidence type="ECO:0000256" key="8">
    <source>
        <dbReference type="ARBA" id="ARBA00022927"/>
    </source>
</evidence>
<evidence type="ECO:0000256" key="10">
    <source>
        <dbReference type="ARBA" id="ARBA00029362"/>
    </source>
</evidence>
<evidence type="ECO:0000256" key="11">
    <source>
        <dbReference type="ARBA" id="ARBA00038724"/>
    </source>
</evidence>
<evidence type="ECO:0000256" key="4">
    <source>
        <dbReference type="ARBA" id="ARBA00022490"/>
    </source>
</evidence>
<evidence type="ECO:0000256" key="14">
    <source>
        <dbReference type="SAM" id="MobiDB-lite"/>
    </source>
</evidence>
<evidence type="ECO:0000313" key="17">
    <source>
        <dbReference type="Proteomes" id="UP001491310"/>
    </source>
</evidence>
<dbReference type="SUPFAM" id="SSF54001">
    <property type="entry name" value="Cysteine proteinases"/>
    <property type="match status" value="1"/>
</dbReference>
<feature type="region of interest" description="Disordered" evidence="14">
    <location>
        <begin position="361"/>
        <end position="397"/>
    </location>
</feature>
<dbReference type="InterPro" id="IPR005078">
    <property type="entry name" value="Peptidase_C54"/>
</dbReference>
<dbReference type="Pfam" id="PF03416">
    <property type="entry name" value="Peptidase_C54"/>
    <property type="match status" value="1"/>
</dbReference>
<name>A0ABR2YVX6_9CHLO</name>
<dbReference type="EC" id="3.4.22.-" evidence="13"/>
<keyword evidence="17" id="KW-1185">Reference proteome</keyword>
<keyword evidence="7" id="KW-0788">Thiol protease</keyword>
<evidence type="ECO:0000256" key="13">
    <source>
        <dbReference type="RuleBase" id="RU363115"/>
    </source>
</evidence>
<keyword evidence="6 13" id="KW-0378">Hydrolase</keyword>
<organism evidence="16 17">
    <name type="scientific">Coccomyxa subellipsoidea</name>
    <dbReference type="NCBI Taxonomy" id="248742"/>
    <lineage>
        <taxon>Eukaryota</taxon>
        <taxon>Viridiplantae</taxon>
        <taxon>Chlorophyta</taxon>
        <taxon>core chlorophytes</taxon>
        <taxon>Trebouxiophyceae</taxon>
        <taxon>Trebouxiophyceae incertae sedis</taxon>
        <taxon>Coccomyxaceae</taxon>
        <taxon>Coccomyxa</taxon>
    </lineage>
</organism>
<comment type="function">
    <text evidence="12">Cysteine protease that plays a key role in autophagy by mediating both proteolytic activation and delipidation of ATG8 family proteins. The protease activity is required for proteolytic activation of ATG8 family proteins: cleaves the C-terminal amino acid of ATG8 proteins to reveal a C-terminal glycine. Exposure of the glycine at the C-terminus is essential for ATG8 proteins conjugation to phosphatidylethanolamine (PE) and insertion to membranes, which is necessary for autophagy. In addition to the protease activity, also mediates delipidation of PE-conjugated ATG8 proteins.</text>
</comment>
<comment type="similarity">
    <text evidence="2 13">Belongs to the peptidase C54 family.</text>
</comment>
<evidence type="ECO:0000256" key="9">
    <source>
        <dbReference type="ARBA" id="ARBA00023006"/>
    </source>
</evidence>
<comment type="subunit">
    <text evidence="11">Interacts with ATG8.</text>
</comment>
<evidence type="ECO:0000256" key="3">
    <source>
        <dbReference type="ARBA" id="ARBA00022448"/>
    </source>
</evidence>
<keyword evidence="9 13" id="KW-0072">Autophagy</keyword>